<evidence type="ECO:0000259" key="1">
    <source>
        <dbReference type="Pfam" id="PF03551"/>
    </source>
</evidence>
<proteinExistence type="predicted"/>
<protein>
    <submittedName>
        <fullName evidence="2">PadR family transcriptional regulator</fullName>
    </submittedName>
</protein>
<dbReference type="PANTHER" id="PTHR33169:SF14">
    <property type="entry name" value="TRANSCRIPTIONAL REGULATOR RV3488"/>
    <property type="match status" value="1"/>
</dbReference>
<dbReference type="InterPro" id="IPR005149">
    <property type="entry name" value="Tscrpt_reg_PadR_N"/>
</dbReference>
<name>A0ABZ2ZV89_9MICC</name>
<dbReference type="EMBL" id="CP151657">
    <property type="protein sequence ID" value="WZP16102.1"/>
    <property type="molecule type" value="Genomic_DNA"/>
</dbReference>
<organism evidence="2 3">
    <name type="scientific">Arthrobacter citreus</name>
    <dbReference type="NCBI Taxonomy" id="1670"/>
    <lineage>
        <taxon>Bacteria</taxon>
        <taxon>Bacillati</taxon>
        <taxon>Actinomycetota</taxon>
        <taxon>Actinomycetes</taxon>
        <taxon>Micrococcales</taxon>
        <taxon>Micrococcaceae</taxon>
        <taxon>Arthrobacter</taxon>
    </lineage>
</organism>
<dbReference type="Pfam" id="PF03551">
    <property type="entry name" value="PadR"/>
    <property type="match status" value="1"/>
</dbReference>
<dbReference type="Gene3D" id="1.10.10.10">
    <property type="entry name" value="Winged helix-like DNA-binding domain superfamily/Winged helix DNA-binding domain"/>
    <property type="match status" value="1"/>
</dbReference>
<dbReference type="InterPro" id="IPR036388">
    <property type="entry name" value="WH-like_DNA-bd_sf"/>
</dbReference>
<accession>A0ABZ2ZV89</accession>
<evidence type="ECO:0000313" key="2">
    <source>
        <dbReference type="EMBL" id="WZP16102.1"/>
    </source>
</evidence>
<keyword evidence="3" id="KW-1185">Reference proteome</keyword>
<gene>
    <name evidence="2" type="ORF">AAE021_00475</name>
</gene>
<dbReference type="InterPro" id="IPR036390">
    <property type="entry name" value="WH_DNA-bd_sf"/>
</dbReference>
<dbReference type="Proteomes" id="UP001448858">
    <property type="component" value="Chromosome"/>
</dbReference>
<dbReference type="InterPro" id="IPR052509">
    <property type="entry name" value="Metal_resp_DNA-bind_regulator"/>
</dbReference>
<reference evidence="2 3" key="1">
    <citation type="submission" date="2024-04" db="EMBL/GenBank/DDBJ databases">
        <title>Arthrobacter sp. from Plains bison fecal sample.</title>
        <authorList>
            <person name="Ruzzini A."/>
        </authorList>
    </citation>
    <scope>NUCLEOTIDE SEQUENCE [LARGE SCALE GENOMIC DNA]</scope>
    <source>
        <strain evidence="2 3">EINP1</strain>
    </source>
</reference>
<sequence length="125" mass="13945">MQTLPWPSDWMRATLGLCVLKALDGGATYGYAIAALLEEQGFGNIKGGTLYPLLTRFETAGWVTTAWRAGDGGPGRKYFSLTADGRRELEAQRELWVRFTGTVDHYLFVQEHHDRTSERGTHGNP</sequence>
<dbReference type="SUPFAM" id="SSF46785">
    <property type="entry name" value="Winged helix' DNA-binding domain"/>
    <property type="match status" value="1"/>
</dbReference>
<evidence type="ECO:0000313" key="3">
    <source>
        <dbReference type="Proteomes" id="UP001448858"/>
    </source>
</evidence>
<dbReference type="PANTHER" id="PTHR33169">
    <property type="entry name" value="PADR-FAMILY TRANSCRIPTIONAL REGULATOR"/>
    <property type="match status" value="1"/>
</dbReference>
<feature type="domain" description="Transcription regulator PadR N-terminal" evidence="1">
    <location>
        <begin position="19"/>
        <end position="90"/>
    </location>
</feature>